<dbReference type="PATRIC" id="fig|1268236.3.peg.519"/>
<dbReference type="PANTHER" id="PTHR32347">
    <property type="entry name" value="EFFLUX SYSTEM COMPONENT YKNX-RELATED"/>
    <property type="match status" value="1"/>
</dbReference>
<proteinExistence type="predicted"/>
<feature type="domain" description="YbhG-like alpha-helical hairpin" evidence="3">
    <location>
        <begin position="56"/>
        <end position="181"/>
    </location>
</feature>
<evidence type="ECO:0000259" key="3">
    <source>
        <dbReference type="Pfam" id="PF25881"/>
    </source>
</evidence>
<evidence type="ECO:0000313" key="5">
    <source>
        <dbReference type="Proteomes" id="UP000013526"/>
    </source>
</evidence>
<dbReference type="GO" id="GO:0030313">
    <property type="term" value="C:cell envelope"/>
    <property type="evidence" value="ECO:0007669"/>
    <property type="project" value="UniProtKB-SubCell"/>
</dbReference>
<dbReference type="Gene3D" id="2.40.50.100">
    <property type="match status" value="1"/>
</dbReference>
<keyword evidence="5" id="KW-1185">Reference proteome</keyword>
<comment type="subcellular location">
    <subcellularLocation>
        <location evidence="1">Cell envelope</location>
    </subcellularLocation>
</comment>
<dbReference type="PANTHER" id="PTHR32347:SF29">
    <property type="entry name" value="UPF0194 MEMBRANE PROTEIN YBHG"/>
    <property type="match status" value="1"/>
</dbReference>
<accession>R1GYT1</accession>
<reference evidence="4 5" key="1">
    <citation type="journal article" date="2013" name="Genome Announc.">
        <title>Draft Genome Sequence of Aeromonas molluscorum Strain 848TT, Isolated from Bivalve Molluscs.</title>
        <authorList>
            <person name="Spataro N."/>
            <person name="Farfan M."/>
            <person name="Albarral V."/>
            <person name="Sanglas A."/>
            <person name="Loren J.G."/>
            <person name="Fuste M.C."/>
            <person name="Bosch E."/>
        </authorList>
    </citation>
    <scope>NUCLEOTIDE SEQUENCE [LARGE SCALE GENOMIC DNA]</scope>
    <source>
        <strain evidence="4 5">848</strain>
    </source>
</reference>
<dbReference type="Proteomes" id="UP000013526">
    <property type="component" value="Unassembled WGS sequence"/>
</dbReference>
<gene>
    <name evidence="4" type="ORF">G113_02579</name>
</gene>
<dbReference type="EMBL" id="AQGQ01000007">
    <property type="protein sequence ID" value="EOD56625.1"/>
    <property type="molecule type" value="Genomic_DNA"/>
</dbReference>
<name>R1GYT1_9GAMM</name>
<dbReference type="InterPro" id="IPR059052">
    <property type="entry name" value="HH_YbhG-like"/>
</dbReference>
<sequence>MLALTLAGCQPTTEPGALGTLERDRVELTATANEIIRALPLAEGSQVAAGDLLVQLDDNRQQSVLAEARADEGGARAALARLTNGERPEDIAAARADRDQAQATLREGERNFSRVAQLVRQKLMSPADLDGARAERDGALAAWQGAEQRLAKLVHGGRIEDIEQAQANLAATRARVALAAQGLTDLSVRAPRGGRLDSLPYQLGERVATGAVLARLLAEDGPYARVYVPEPDLARYRLGKSLAVYIDGVAEPMTGSLRWIAKDPAFTPYYGLNELDRARLVYLAKIDLPAAANPLPSGIPLRVEPTDE</sequence>
<dbReference type="InterPro" id="IPR050465">
    <property type="entry name" value="UPF0194_transport"/>
</dbReference>
<protein>
    <submittedName>
        <fullName evidence="4">Membrane fusion protein</fullName>
    </submittedName>
</protein>
<dbReference type="SUPFAM" id="SSF111369">
    <property type="entry name" value="HlyD-like secretion proteins"/>
    <property type="match status" value="3"/>
</dbReference>
<evidence type="ECO:0000313" key="4">
    <source>
        <dbReference type="EMBL" id="EOD56625.1"/>
    </source>
</evidence>
<comment type="caution">
    <text evidence="4">The sequence shown here is derived from an EMBL/GenBank/DDBJ whole genome shotgun (WGS) entry which is preliminary data.</text>
</comment>
<dbReference type="Gene3D" id="1.10.287.470">
    <property type="entry name" value="Helix hairpin bin"/>
    <property type="match status" value="1"/>
</dbReference>
<evidence type="ECO:0000256" key="2">
    <source>
        <dbReference type="ARBA" id="ARBA00023054"/>
    </source>
</evidence>
<dbReference type="Pfam" id="PF25881">
    <property type="entry name" value="HH_YBHG"/>
    <property type="match status" value="1"/>
</dbReference>
<dbReference type="AlphaFoldDB" id="R1GYT1"/>
<evidence type="ECO:0000256" key="1">
    <source>
        <dbReference type="ARBA" id="ARBA00004196"/>
    </source>
</evidence>
<dbReference type="Gene3D" id="2.40.30.170">
    <property type="match status" value="1"/>
</dbReference>
<organism evidence="4 5">
    <name type="scientific">Aeromonas molluscorum 848</name>
    <dbReference type="NCBI Taxonomy" id="1268236"/>
    <lineage>
        <taxon>Bacteria</taxon>
        <taxon>Pseudomonadati</taxon>
        <taxon>Pseudomonadota</taxon>
        <taxon>Gammaproteobacteria</taxon>
        <taxon>Aeromonadales</taxon>
        <taxon>Aeromonadaceae</taxon>
        <taxon>Aeromonas</taxon>
    </lineage>
</organism>
<keyword evidence="2" id="KW-0175">Coiled coil</keyword>